<gene>
    <name evidence="1" type="ORF">PUN28_005732</name>
</gene>
<accession>A0AAW2GA61</accession>
<evidence type="ECO:0000313" key="1">
    <source>
        <dbReference type="EMBL" id="KAL0123390.1"/>
    </source>
</evidence>
<name>A0AAW2GA61_9HYME</name>
<keyword evidence="2" id="KW-1185">Reference proteome</keyword>
<dbReference type="AlphaFoldDB" id="A0AAW2GA61"/>
<evidence type="ECO:0000313" key="2">
    <source>
        <dbReference type="Proteomes" id="UP001430953"/>
    </source>
</evidence>
<comment type="caution">
    <text evidence="1">The sequence shown here is derived from an EMBL/GenBank/DDBJ whole genome shotgun (WGS) entry which is preliminary data.</text>
</comment>
<dbReference type="EMBL" id="JADYXP020000005">
    <property type="protein sequence ID" value="KAL0123390.1"/>
    <property type="molecule type" value="Genomic_DNA"/>
</dbReference>
<protein>
    <submittedName>
        <fullName evidence="1">Uncharacterized protein</fullName>
    </submittedName>
</protein>
<dbReference type="Proteomes" id="UP001430953">
    <property type="component" value="Unassembled WGS sequence"/>
</dbReference>
<organism evidence="1 2">
    <name type="scientific">Cardiocondyla obscurior</name>
    <dbReference type="NCBI Taxonomy" id="286306"/>
    <lineage>
        <taxon>Eukaryota</taxon>
        <taxon>Metazoa</taxon>
        <taxon>Ecdysozoa</taxon>
        <taxon>Arthropoda</taxon>
        <taxon>Hexapoda</taxon>
        <taxon>Insecta</taxon>
        <taxon>Pterygota</taxon>
        <taxon>Neoptera</taxon>
        <taxon>Endopterygota</taxon>
        <taxon>Hymenoptera</taxon>
        <taxon>Apocrita</taxon>
        <taxon>Aculeata</taxon>
        <taxon>Formicoidea</taxon>
        <taxon>Formicidae</taxon>
        <taxon>Myrmicinae</taxon>
        <taxon>Cardiocondyla</taxon>
    </lineage>
</organism>
<reference evidence="1 2" key="1">
    <citation type="submission" date="2023-03" db="EMBL/GenBank/DDBJ databases">
        <title>High recombination rates correlate with genetic variation in Cardiocondyla obscurior ants.</title>
        <authorList>
            <person name="Errbii M."/>
        </authorList>
    </citation>
    <scope>NUCLEOTIDE SEQUENCE [LARGE SCALE GENOMIC DNA]</scope>
    <source>
        <strain evidence="1">Alpha-2009</strain>
        <tissue evidence="1">Whole body</tissue>
    </source>
</reference>
<sequence>MNIIKRLKKNKSLKESHEIYRQMLYPEFLFVCIYLNAFVRVCLCDMCCKEKNVHMIGRRRIDIRSYFV</sequence>
<proteinExistence type="predicted"/>